<dbReference type="SUPFAM" id="SSF53098">
    <property type="entry name" value="Ribonuclease H-like"/>
    <property type="match status" value="1"/>
</dbReference>
<evidence type="ECO:0000256" key="1">
    <source>
        <dbReference type="SAM" id="MobiDB-lite"/>
    </source>
</evidence>
<evidence type="ECO:0000313" key="3">
    <source>
        <dbReference type="EMBL" id="KAK4155606.1"/>
    </source>
</evidence>
<evidence type="ECO:0000259" key="2">
    <source>
        <dbReference type="PROSITE" id="PS50879"/>
    </source>
</evidence>
<feature type="region of interest" description="Disordered" evidence="1">
    <location>
        <begin position="1"/>
        <end position="42"/>
    </location>
</feature>
<dbReference type="GO" id="GO:0004523">
    <property type="term" value="F:RNA-DNA hybrid ribonuclease activity"/>
    <property type="evidence" value="ECO:0007669"/>
    <property type="project" value="InterPro"/>
</dbReference>
<reference evidence="3" key="2">
    <citation type="submission" date="2023-05" db="EMBL/GenBank/DDBJ databases">
        <authorList>
            <consortium name="Lawrence Berkeley National Laboratory"/>
            <person name="Steindorff A."/>
            <person name="Hensen N."/>
            <person name="Bonometti L."/>
            <person name="Westerberg I."/>
            <person name="Brannstrom I.O."/>
            <person name="Guillou S."/>
            <person name="Cros-Aarteil S."/>
            <person name="Calhoun S."/>
            <person name="Haridas S."/>
            <person name="Kuo A."/>
            <person name="Mondo S."/>
            <person name="Pangilinan J."/>
            <person name="Riley R."/>
            <person name="Labutti K."/>
            <person name="Andreopoulos B."/>
            <person name="Lipzen A."/>
            <person name="Chen C."/>
            <person name="Yanf M."/>
            <person name="Daum C."/>
            <person name="Ng V."/>
            <person name="Clum A."/>
            <person name="Ohm R."/>
            <person name="Martin F."/>
            <person name="Silar P."/>
            <person name="Natvig D."/>
            <person name="Lalanne C."/>
            <person name="Gautier V."/>
            <person name="Ament-Velasquez S.L."/>
            <person name="Kruys A."/>
            <person name="Hutchinson M.I."/>
            <person name="Powell A.J."/>
            <person name="Barry K."/>
            <person name="Miller A.N."/>
            <person name="Grigoriev I.V."/>
            <person name="Debuchy R."/>
            <person name="Gladieux P."/>
            <person name="Thoren M.H."/>
            <person name="Johannesson H."/>
        </authorList>
    </citation>
    <scope>NUCLEOTIDE SEQUENCE</scope>
    <source>
        <strain evidence="3">CBS 538.74</strain>
    </source>
</reference>
<organism evidence="3 4">
    <name type="scientific">Chaetomidium leptoderma</name>
    <dbReference type="NCBI Taxonomy" id="669021"/>
    <lineage>
        <taxon>Eukaryota</taxon>
        <taxon>Fungi</taxon>
        <taxon>Dikarya</taxon>
        <taxon>Ascomycota</taxon>
        <taxon>Pezizomycotina</taxon>
        <taxon>Sordariomycetes</taxon>
        <taxon>Sordariomycetidae</taxon>
        <taxon>Sordariales</taxon>
        <taxon>Chaetomiaceae</taxon>
        <taxon>Chaetomidium</taxon>
    </lineage>
</organism>
<sequence>MEPGSLVLRPYHNGSHSRRLTRRSTVQPASIFTPQDRNLSPEAHFPLQTVSGPDRAPFPRFINRFNSREILLVVDGSCINNGRHANKLQDPVGGCSFIFKGTPNIPLDNDDSSSGSGGSETHIPHACNNPPTTTTRSSPIAFPLEREGPSGEWAEHTSNRAKLRAVIAALQFRAWGGEGWRRVVVLTDLEYIVWGATRWLPRWVARRWRKPSRGNRRGHGHGRGRWCGRRYENRDLWEELQHRVEELRGQQGCEVSFWLVGDAAVDDDGGGSRVIAQAKRAAQRAAREYSGEQAERFTQLCGVMV</sequence>
<dbReference type="Proteomes" id="UP001302745">
    <property type="component" value="Unassembled WGS sequence"/>
</dbReference>
<accession>A0AAN6VRP1</accession>
<dbReference type="Gene3D" id="3.30.420.10">
    <property type="entry name" value="Ribonuclease H-like superfamily/Ribonuclease H"/>
    <property type="match status" value="1"/>
</dbReference>
<comment type="caution">
    <text evidence="3">The sequence shown here is derived from an EMBL/GenBank/DDBJ whole genome shotgun (WGS) entry which is preliminary data.</text>
</comment>
<feature type="domain" description="RNase H type-1" evidence="2">
    <location>
        <begin position="66"/>
        <end position="283"/>
    </location>
</feature>
<gene>
    <name evidence="3" type="ORF">C8A00DRAFT_13366</name>
</gene>
<dbReference type="InterPro" id="IPR036397">
    <property type="entry name" value="RNaseH_sf"/>
</dbReference>
<evidence type="ECO:0000313" key="4">
    <source>
        <dbReference type="Proteomes" id="UP001302745"/>
    </source>
</evidence>
<reference evidence="3" key="1">
    <citation type="journal article" date="2023" name="Mol. Phylogenet. Evol.">
        <title>Genome-scale phylogeny and comparative genomics of the fungal order Sordariales.</title>
        <authorList>
            <person name="Hensen N."/>
            <person name="Bonometti L."/>
            <person name="Westerberg I."/>
            <person name="Brannstrom I.O."/>
            <person name="Guillou S."/>
            <person name="Cros-Aarteil S."/>
            <person name="Calhoun S."/>
            <person name="Haridas S."/>
            <person name="Kuo A."/>
            <person name="Mondo S."/>
            <person name="Pangilinan J."/>
            <person name="Riley R."/>
            <person name="LaButti K."/>
            <person name="Andreopoulos B."/>
            <person name="Lipzen A."/>
            <person name="Chen C."/>
            <person name="Yan M."/>
            <person name="Daum C."/>
            <person name="Ng V."/>
            <person name="Clum A."/>
            <person name="Steindorff A."/>
            <person name="Ohm R.A."/>
            <person name="Martin F."/>
            <person name="Silar P."/>
            <person name="Natvig D.O."/>
            <person name="Lalanne C."/>
            <person name="Gautier V."/>
            <person name="Ament-Velasquez S.L."/>
            <person name="Kruys A."/>
            <person name="Hutchinson M.I."/>
            <person name="Powell A.J."/>
            <person name="Barry K."/>
            <person name="Miller A.N."/>
            <person name="Grigoriev I.V."/>
            <person name="Debuchy R."/>
            <person name="Gladieux P."/>
            <person name="Hiltunen Thoren M."/>
            <person name="Johannesson H."/>
        </authorList>
    </citation>
    <scope>NUCLEOTIDE SEQUENCE</scope>
    <source>
        <strain evidence="3">CBS 538.74</strain>
    </source>
</reference>
<dbReference type="AlphaFoldDB" id="A0AAN6VRP1"/>
<keyword evidence="4" id="KW-1185">Reference proteome</keyword>
<dbReference type="InterPro" id="IPR002156">
    <property type="entry name" value="RNaseH_domain"/>
</dbReference>
<proteinExistence type="predicted"/>
<feature type="region of interest" description="Disordered" evidence="1">
    <location>
        <begin position="106"/>
        <end position="142"/>
    </location>
</feature>
<dbReference type="Pfam" id="PF00075">
    <property type="entry name" value="RNase_H"/>
    <property type="match status" value="1"/>
</dbReference>
<protein>
    <submittedName>
        <fullName evidence="3">Ribonuclease H</fullName>
    </submittedName>
</protein>
<feature type="compositionally biased region" description="Polar residues" evidence="1">
    <location>
        <begin position="23"/>
        <end position="38"/>
    </location>
</feature>
<dbReference type="PROSITE" id="PS50879">
    <property type="entry name" value="RNASE_H_1"/>
    <property type="match status" value="1"/>
</dbReference>
<dbReference type="InterPro" id="IPR012337">
    <property type="entry name" value="RNaseH-like_sf"/>
</dbReference>
<dbReference type="GO" id="GO:0003676">
    <property type="term" value="F:nucleic acid binding"/>
    <property type="evidence" value="ECO:0007669"/>
    <property type="project" value="InterPro"/>
</dbReference>
<dbReference type="EMBL" id="MU856884">
    <property type="protein sequence ID" value="KAK4155606.1"/>
    <property type="molecule type" value="Genomic_DNA"/>
</dbReference>
<name>A0AAN6VRP1_9PEZI</name>